<proteinExistence type="predicted"/>
<organism evidence="12 13">
    <name type="scientific">Acanthopleuribacter pedis</name>
    <dbReference type="NCBI Taxonomy" id="442870"/>
    <lineage>
        <taxon>Bacteria</taxon>
        <taxon>Pseudomonadati</taxon>
        <taxon>Acidobacteriota</taxon>
        <taxon>Holophagae</taxon>
        <taxon>Acanthopleuribacterales</taxon>
        <taxon>Acanthopleuribacteraceae</taxon>
        <taxon>Acanthopleuribacter</taxon>
    </lineage>
</organism>
<dbReference type="GO" id="GO:0000987">
    <property type="term" value="F:cis-regulatory region sequence-specific DNA binding"/>
    <property type="evidence" value="ECO:0007669"/>
    <property type="project" value="UniProtKB-ARBA"/>
</dbReference>
<dbReference type="PANTHER" id="PTHR48111:SF6">
    <property type="entry name" value="TRANSCRIPTIONAL REGULATORY PROTEIN CREB"/>
    <property type="match status" value="1"/>
</dbReference>
<evidence type="ECO:0000256" key="7">
    <source>
        <dbReference type="ARBA" id="ARBA00023163"/>
    </source>
</evidence>
<feature type="DNA-binding region" description="OmpR/PhoB-type" evidence="9">
    <location>
        <begin position="138"/>
        <end position="238"/>
    </location>
</feature>
<dbReference type="SMART" id="SM00448">
    <property type="entry name" value="REC"/>
    <property type="match status" value="1"/>
</dbReference>
<dbReference type="Pfam" id="PF00072">
    <property type="entry name" value="Response_reg"/>
    <property type="match status" value="1"/>
</dbReference>
<dbReference type="NCBIfam" id="NF008296">
    <property type="entry name" value="PRK11083.1"/>
    <property type="match status" value="1"/>
</dbReference>
<dbReference type="InterPro" id="IPR011006">
    <property type="entry name" value="CheY-like_superfamily"/>
</dbReference>
<keyword evidence="6 9" id="KW-0238">DNA-binding</keyword>
<dbReference type="Proteomes" id="UP000664417">
    <property type="component" value="Unassembled WGS sequence"/>
</dbReference>
<evidence type="ECO:0000256" key="3">
    <source>
        <dbReference type="ARBA" id="ARBA00022553"/>
    </source>
</evidence>
<reference evidence="12" key="1">
    <citation type="submission" date="2021-03" db="EMBL/GenBank/DDBJ databases">
        <authorList>
            <person name="Wang G."/>
        </authorList>
    </citation>
    <scope>NUCLEOTIDE SEQUENCE</scope>
    <source>
        <strain evidence="12">KCTC 12899</strain>
    </source>
</reference>
<comment type="subcellular location">
    <subcellularLocation>
        <location evidence="1">Cytoplasm</location>
    </subcellularLocation>
</comment>
<dbReference type="PANTHER" id="PTHR48111">
    <property type="entry name" value="REGULATOR OF RPOS"/>
    <property type="match status" value="1"/>
</dbReference>
<dbReference type="InterPro" id="IPR039420">
    <property type="entry name" value="WalR-like"/>
</dbReference>
<keyword evidence="5" id="KW-0805">Transcription regulation</keyword>
<gene>
    <name evidence="12" type="primary">creB</name>
    <name evidence="12" type="ORF">J3U88_15905</name>
</gene>
<dbReference type="GO" id="GO:0042802">
    <property type="term" value="F:identical protein binding"/>
    <property type="evidence" value="ECO:0007669"/>
    <property type="project" value="UniProtKB-ARBA"/>
</dbReference>
<evidence type="ECO:0000256" key="1">
    <source>
        <dbReference type="ARBA" id="ARBA00004496"/>
    </source>
</evidence>
<keyword evidence="7" id="KW-0804">Transcription</keyword>
<evidence type="ECO:0000256" key="6">
    <source>
        <dbReference type="ARBA" id="ARBA00023125"/>
    </source>
</evidence>
<dbReference type="Gene3D" id="1.10.10.10">
    <property type="entry name" value="Winged helix-like DNA-binding domain superfamily/Winged helix DNA-binding domain"/>
    <property type="match status" value="1"/>
</dbReference>
<dbReference type="SMART" id="SM00862">
    <property type="entry name" value="Trans_reg_C"/>
    <property type="match status" value="1"/>
</dbReference>
<dbReference type="CDD" id="cd17574">
    <property type="entry name" value="REC_OmpR"/>
    <property type="match status" value="1"/>
</dbReference>
<keyword evidence="2" id="KW-0963">Cytoplasm</keyword>
<dbReference type="GO" id="GO:0032993">
    <property type="term" value="C:protein-DNA complex"/>
    <property type="evidence" value="ECO:0007669"/>
    <property type="project" value="TreeGrafter"/>
</dbReference>
<dbReference type="AlphaFoldDB" id="A0A8J7QL37"/>
<comment type="caution">
    <text evidence="12">The sequence shown here is derived from an EMBL/GenBank/DDBJ whole genome shotgun (WGS) entry which is preliminary data.</text>
</comment>
<evidence type="ECO:0000259" key="11">
    <source>
        <dbReference type="PROSITE" id="PS51755"/>
    </source>
</evidence>
<dbReference type="InterPro" id="IPR001789">
    <property type="entry name" value="Sig_transdc_resp-reg_receiver"/>
</dbReference>
<dbReference type="InterPro" id="IPR016032">
    <property type="entry name" value="Sig_transdc_resp-reg_C-effctor"/>
</dbReference>
<dbReference type="PROSITE" id="PS50110">
    <property type="entry name" value="RESPONSE_REGULATORY"/>
    <property type="match status" value="1"/>
</dbReference>
<sequence>MSKHILVIEDEPAIADTITYALETEGFRCTWCGTASAGQETLAEQAVDLIVLDVGLPDLNGFELCKRIRKTQTVPIIFLTARADEIDRVVGLEIGADDYVVKPFSPRELAARVKAVLRRYAAVEARRDEAPEPKAPAEPEKRNSPRFQIDEARMTILYFGSRLQLSRYEYRLLKILVQRPGMVFTRDQLMDLAWDEPEASMDRTVDAHIKSLRAKLKAVRPDEHPINTIRGVGYALKEQDAVS</sequence>
<dbReference type="InterPro" id="IPR001867">
    <property type="entry name" value="OmpR/PhoB-type_DNA-bd"/>
</dbReference>
<dbReference type="EMBL" id="JAFREP010000015">
    <property type="protein sequence ID" value="MBO1319960.1"/>
    <property type="molecule type" value="Genomic_DNA"/>
</dbReference>
<evidence type="ECO:0000256" key="5">
    <source>
        <dbReference type="ARBA" id="ARBA00023015"/>
    </source>
</evidence>
<dbReference type="Gene3D" id="6.10.250.690">
    <property type="match status" value="1"/>
</dbReference>
<dbReference type="FunFam" id="3.40.50.2300:FF:000021">
    <property type="entry name" value="Two-component system response regulator KdpE"/>
    <property type="match status" value="1"/>
</dbReference>
<dbReference type="PROSITE" id="PS51755">
    <property type="entry name" value="OMPR_PHOB"/>
    <property type="match status" value="1"/>
</dbReference>
<dbReference type="SUPFAM" id="SSF46894">
    <property type="entry name" value="C-terminal effector domain of the bipartite response regulators"/>
    <property type="match status" value="1"/>
</dbReference>
<dbReference type="GO" id="GO:0005829">
    <property type="term" value="C:cytosol"/>
    <property type="evidence" value="ECO:0007669"/>
    <property type="project" value="TreeGrafter"/>
</dbReference>
<evidence type="ECO:0000313" key="13">
    <source>
        <dbReference type="Proteomes" id="UP000664417"/>
    </source>
</evidence>
<dbReference type="Gene3D" id="3.40.50.2300">
    <property type="match status" value="1"/>
</dbReference>
<keyword evidence="4" id="KW-0902">Two-component regulatory system</keyword>
<feature type="domain" description="Response regulatory" evidence="10">
    <location>
        <begin position="4"/>
        <end position="117"/>
    </location>
</feature>
<evidence type="ECO:0000256" key="2">
    <source>
        <dbReference type="ARBA" id="ARBA00022490"/>
    </source>
</evidence>
<dbReference type="RefSeq" id="WP_207859915.1">
    <property type="nucleotide sequence ID" value="NZ_JAFREP010000015.1"/>
</dbReference>
<dbReference type="GO" id="GO:0045893">
    <property type="term" value="P:positive regulation of DNA-templated transcription"/>
    <property type="evidence" value="ECO:0007669"/>
    <property type="project" value="UniProtKB-ARBA"/>
</dbReference>
<feature type="domain" description="OmpR/PhoB-type" evidence="11">
    <location>
        <begin position="138"/>
        <end position="238"/>
    </location>
</feature>
<dbReference type="GO" id="GO:0000156">
    <property type="term" value="F:phosphorelay response regulator activity"/>
    <property type="evidence" value="ECO:0007669"/>
    <property type="project" value="TreeGrafter"/>
</dbReference>
<feature type="modified residue" description="4-aspartylphosphate" evidence="8">
    <location>
        <position position="53"/>
    </location>
</feature>
<evidence type="ECO:0000259" key="10">
    <source>
        <dbReference type="PROSITE" id="PS50110"/>
    </source>
</evidence>
<accession>A0A8J7QL37</accession>
<protein>
    <submittedName>
        <fullName evidence="12">Two-component system response regulator CreB</fullName>
    </submittedName>
</protein>
<evidence type="ECO:0000256" key="8">
    <source>
        <dbReference type="PROSITE-ProRule" id="PRU00169"/>
    </source>
</evidence>
<dbReference type="SUPFAM" id="SSF52172">
    <property type="entry name" value="CheY-like"/>
    <property type="match status" value="1"/>
</dbReference>
<dbReference type="InterPro" id="IPR036388">
    <property type="entry name" value="WH-like_DNA-bd_sf"/>
</dbReference>
<name>A0A8J7QL37_9BACT</name>
<evidence type="ECO:0000256" key="4">
    <source>
        <dbReference type="ARBA" id="ARBA00023012"/>
    </source>
</evidence>
<evidence type="ECO:0000313" key="12">
    <source>
        <dbReference type="EMBL" id="MBO1319960.1"/>
    </source>
</evidence>
<dbReference type="CDD" id="cd00383">
    <property type="entry name" value="trans_reg_C"/>
    <property type="match status" value="1"/>
</dbReference>
<dbReference type="Pfam" id="PF00486">
    <property type="entry name" value="Trans_reg_C"/>
    <property type="match status" value="1"/>
</dbReference>
<keyword evidence="3 8" id="KW-0597">Phosphoprotein</keyword>
<keyword evidence="13" id="KW-1185">Reference proteome</keyword>
<evidence type="ECO:0000256" key="9">
    <source>
        <dbReference type="PROSITE-ProRule" id="PRU01091"/>
    </source>
</evidence>